<dbReference type="EMBL" id="LAZR01053048">
    <property type="protein sequence ID" value="KKK81607.1"/>
    <property type="molecule type" value="Genomic_DNA"/>
</dbReference>
<evidence type="ECO:0000313" key="1">
    <source>
        <dbReference type="EMBL" id="KKK81607.1"/>
    </source>
</evidence>
<sequence>DELTRDVAAMETTFDQAIALKKFSVAQGLQGPRILNTMFKKDGFPEKFYIAAQLDSPRAAAIYLDAVELDQAKLKDRLSTDQIDTIKEELNSLSGAFNALFLNTIPPGNDLNADPWRSAMQHLALTLTVRGQGAVAAVESAFRLLTGKTRFQGTVRVPEPFHDDDSIAAGLPLWRSILRGDGTTPTGKFAHIIAPRSLDDIAVLETFGREGLSIEQEELTPERRESFMIRLMSGGVPYTEPLGRGVNIWLENQVIKDKRGLPILIEWDEYRKIGLPTRQQILAAQSGRLIGPTRGFF</sequence>
<feature type="non-terminal residue" evidence="1">
    <location>
        <position position="1"/>
    </location>
</feature>
<comment type="caution">
    <text evidence="1">The sequence shown here is derived from an EMBL/GenBank/DDBJ whole genome shotgun (WGS) entry which is preliminary data.</text>
</comment>
<name>A0A0F8YJM7_9ZZZZ</name>
<proteinExistence type="predicted"/>
<dbReference type="AlphaFoldDB" id="A0A0F8YJM7"/>
<reference evidence="1" key="1">
    <citation type="journal article" date="2015" name="Nature">
        <title>Complex archaea that bridge the gap between prokaryotes and eukaryotes.</title>
        <authorList>
            <person name="Spang A."/>
            <person name="Saw J.H."/>
            <person name="Jorgensen S.L."/>
            <person name="Zaremba-Niedzwiedzka K."/>
            <person name="Martijn J."/>
            <person name="Lind A.E."/>
            <person name="van Eijk R."/>
            <person name="Schleper C."/>
            <person name="Guy L."/>
            <person name="Ettema T.J."/>
        </authorList>
    </citation>
    <scope>NUCLEOTIDE SEQUENCE</scope>
</reference>
<gene>
    <name evidence="1" type="ORF">LCGC14_2811760</name>
</gene>
<accession>A0A0F8YJM7</accession>
<protein>
    <submittedName>
        <fullName evidence="1">Uncharacterized protein</fullName>
    </submittedName>
</protein>
<organism evidence="1">
    <name type="scientific">marine sediment metagenome</name>
    <dbReference type="NCBI Taxonomy" id="412755"/>
    <lineage>
        <taxon>unclassified sequences</taxon>
        <taxon>metagenomes</taxon>
        <taxon>ecological metagenomes</taxon>
    </lineage>
</organism>